<dbReference type="InterPro" id="IPR032675">
    <property type="entry name" value="LRR_dom_sf"/>
</dbReference>
<sequence>MSSSLASSSKLPLNSEESETRNWLDLPRDVTATILLKLGAIEILNNAQRVCTQWRSISNDPVMWRTIDMTNSSYIQKTEFNLGIMCRHAIDRSHGNLIDISVEEFGTDDLLNYITDSTSHLHRLQLVGCWDISDEVWIVVSKKLPLLEELDITISNLSKDALEAIGRCCPLLKSLKFNMQAYKYQHIECDEEAFAIAKTMPELRHLQLFGNKLTNDGLLAILDGCPHLESLDLRRCLNVNLGGSLGRRCAEQIKDLRNPNAPTDDYLYDAEFDTDESFDDDYSYGMSDIDILSDDEYDYYGFSDGSDYDAYDDILLV</sequence>
<dbReference type="Proteomes" id="UP000447434">
    <property type="component" value="Chromosome 12"/>
</dbReference>
<dbReference type="Pfam" id="PF13516">
    <property type="entry name" value="LRR_6"/>
    <property type="match status" value="1"/>
</dbReference>
<accession>A0A6A4PMQ1</accession>
<evidence type="ECO:0000313" key="2">
    <source>
        <dbReference type="Proteomes" id="UP000447434"/>
    </source>
</evidence>
<dbReference type="SUPFAM" id="SSF52047">
    <property type="entry name" value="RNI-like"/>
    <property type="match status" value="1"/>
</dbReference>
<dbReference type="Pfam" id="PF12937">
    <property type="entry name" value="F-box-like"/>
    <property type="match status" value="1"/>
</dbReference>
<dbReference type="OrthoDB" id="2095648at2759"/>
<dbReference type="PANTHER" id="PTHR38926:SF2">
    <property type="entry name" value="F-BOX_LRR-REPEAT PROTEIN 21-RELATED"/>
    <property type="match status" value="1"/>
</dbReference>
<proteinExistence type="predicted"/>
<dbReference type="PANTHER" id="PTHR38926">
    <property type="entry name" value="F-BOX DOMAIN CONTAINING PROTEIN, EXPRESSED"/>
    <property type="match status" value="1"/>
</dbReference>
<reference evidence="2" key="1">
    <citation type="journal article" date="2020" name="Nat. Commun.">
        <title>Genome sequence of the cluster root forming white lupin.</title>
        <authorList>
            <person name="Hufnagel B."/>
            <person name="Marques A."/>
            <person name="Soriano A."/>
            <person name="Marques L."/>
            <person name="Divol F."/>
            <person name="Doumas P."/>
            <person name="Sallet E."/>
            <person name="Mancinotti D."/>
            <person name="Carrere S."/>
            <person name="Marande W."/>
            <person name="Arribat S."/>
            <person name="Keller J."/>
            <person name="Huneau C."/>
            <person name="Blein T."/>
            <person name="Aime D."/>
            <person name="Laguerre M."/>
            <person name="Taylor J."/>
            <person name="Schubert V."/>
            <person name="Nelson M."/>
            <person name="Geu-Flores F."/>
            <person name="Crespi M."/>
            <person name="Gallardo-Guerrero K."/>
            <person name="Delaux P.-M."/>
            <person name="Salse J."/>
            <person name="Berges H."/>
            <person name="Guyot R."/>
            <person name="Gouzy J."/>
            <person name="Peret B."/>
        </authorList>
    </citation>
    <scope>NUCLEOTIDE SEQUENCE [LARGE SCALE GENOMIC DNA]</scope>
    <source>
        <strain evidence="2">cv. Amiga</strain>
    </source>
</reference>
<organism evidence="1 2">
    <name type="scientific">Lupinus albus</name>
    <name type="common">White lupine</name>
    <name type="synonym">Lupinus termis</name>
    <dbReference type="NCBI Taxonomy" id="3870"/>
    <lineage>
        <taxon>Eukaryota</taxon>
        <taxon>Viridiplantae</taxon>
        <taxon>Streptophyta</taxon>
        <taxon>Embryophyta</taxon>
        <taxon>Tracheophyta</taxon>
        <taxon>Spermatophyta</taxon>
        <taxon>Magnoliopsida</taxon>
        <taxon>eudicotyledons</taxon>
        <taxon>Gunneridae</taxon>
        <taxon>Pentapetalae</taxon>
        <taxon>rosids</taxon>
        <taxon>fabids</taxon>
        <taxon>Fabales</taxon>
        <taxon>Fabaceae</taxon>
        <taxon>Papilionoideae</taxon>
        <taxon>50 kb inversion clade</taxon>
        <taxon>genistoids sensu lato</taxon>
        <taxon>core genistoids</taxon>
        <taxon>Genisteae</taxon>
        <taxon>Lupinus</taxon>
    </lineage>
</organism>
<name>A0A6A4PMQ1_LUPAL</name>
<dbReference type="CDD" id="cd22164">
    <property type="entry name" value="F-box_AtSKIP19-like"/>
    <property type="match status" value="1"/>
</dbReference>
<comment type="caution">
    <text evidence="1">The sequence shown here is derived from an EMBL/GenBank/DDBJ whole genome shotgun (WGS) entry which is preliminary data.</text>
</comment>
<gene>
    <name evidence="1" type="ORF">Lalb_Chr12g0204161</name>
</gene>
<dbReference type="PROSITE" id="PS50181">
    <property type="entry name" value="FBOX"/>
    <property type="match status" value="1"/>
</dbReference>
<dbReference type="Gene3D" id="1.20.1280.50">
    <property type="match status" value="1"/>
</dbReference>
<dbReference type="Gene3D" id="3.80.10.10">
    <property type="entry name" value="Ribonuclease Inhibitor"/>
    <property type="match status" value="1"/>
</dbReference>
<dbReference type="InterPro" id="IPR001810">
    <property type="entry name" value="F-box_dom"/>
</dbReference>
<dbReference type="EMBL" id="WOCE01000012">
    <property type="protein sequence ID" value="KAE9602871.1"/>
    <property type="molecule type" value="Genomic_DNA"/>
</dbReference>
<dbReference type="AlphaFoldDB" id="A0A6A4PMQ1"/>
<protein>
    <submittedName>
        <fullName evidence="1">Putative F-box domain, leucine-rich repeat domain, L domain-containing protein</fullName>
    </submittedName>
</protein>
<evidence type="ECO:0000313" key="1">
    <source>
        <dbReference type="EMBL" id="KAE9602871.1"/>
    </source>
</evidence>
<dbReference type="InterPro" id="IPR001611">
    <property type="entry name" value="Leu-rich_rpt"/>
</dbReference>
<keyword evidence="2" id="KW-1185">Reference proteome</keyword>